<sequence length="275" mass="28430">MKIPSSHDLHNSTPPPPNTTTSDSLSATRLRVLSNAHAIYGSTRCLDVLTYGTTTSSTISAAIVEHNPSGRAFIHATSAPEPSRLAAVEHLLVITEDILARLVEKEGISSSGWLPTTPQTQHAITFGRQNSFSQSQQQQSASRHESGGSPFGSFQNLQSLRYESAPVSRRESVVMGGGRVEGTVTSSNVSTPAVHARDGFFHGGGAAGSHGYVGHGSASHAGALPPIPSPLPTSVGVGGSTALGAPSGASATAANVVVPRPQRTDKVRWIMGSEG</sequence>
<dbReference type="AlphaFoldDB" id="A0A9W4XR72"/>
<feature type="compositionally biased region" description="Basic and acidic residues" evidence="1">
    <location>
        <begin position="1"/>
        <end position="10"/>
    </location>
</feature>
<evidence type="ECO:0000313" key="2">
    <source>
        <dbReference type="EMBL" id="CAI6337685.1"/>
    </source>
</evidence>
<feature type="compositionally biased region" description="Low complexity" evidence="1">
    <location>
        <begin position="129"/>
        <end position="141"/>
    </location>
</feature>
<gene>
    <name evidence="2" type="ORF">PDIGIT_LOCUS10799</name>
</gene>
<dbReference type="OrthoDB" id="3685058at2759"/>
<accession>A0A9W4XR72</accession>
<protein>
    <submittedName>
        <fullName evidence="2">Uncharacterized protein</fullName>
    </submittedName>
</protein>
<comment type="caution">
    <text evidence="2">The sequence shown here is derived from an EMBL/GenBank/DDBJ whole genome shotgun (WGS) entry which is preliminary data.</text>
</comment>
<evidence type="ECO:0000256" key="1">
    <source>
        <dbReference type="SAM" id="MobiDB-lite"/>
    </source>
</evidence>
<feature type="region of interest" description="Disordered" evidence="1">
    <location>
        <begin position="1"/>
        <end position="24"/>
    </location>
</feature>
<evidence type="ECO:0000313" key="3">
    <source>
        <dbReference type="Proteomes" id="UP001152607"/>
    </source>
</evidence>
<organism evidence="2 3">
    <name type="scientific">Periconia digitata</name>
    <dbReference type="NCBI Taxonomy" id="1303443"/>
    <lineage>
        <taxon>Eukaryota</taxon>
        <taxon>Fungi</taxon>
        <taxon>Dikarya</taxon>
        <taxon>Ascomycota</taxon>
        <taxon>Pezizomycotina</taxon>
        <taxon>Dothideomycetes</taxon>
        <taxon>Pleosporomycetidae</taxon>
        <taxon>Pleosporales</taxon>
        <taxon>Massarineae</taxon>
        <taxon>Periconiaceae</taxon>
        <taxon>Periconia</taxon>
    </lineage>
</organism>
<name>A0A9W4XR72_9PLEO</name>
<dbReference type="Proteomes" id="UP001152607">
    <property type="component" value="Unassembled WGS sequence"/>
</dbReference>
<reference evidence="2" key="1">
    <citation type="submission" date="2023-01" db="EMBL/GenBank/DDBJ databases">
        <authorList>
            <person name="Van Ghelder C."/>
            <person name="Rancurel C."/>
        </authorList>
    </citation>
    <scope>NUCLEOTIDE SEQUENCE</scope>
    <source>
        <strain evidence="2">CNCM I-4278</strain>
    </source>
</reference>
<keyword evidence="3" id="KW-1185">Reference proteome</keyword>
<proteinExistence type="predicted"/>
<dbReference type="EMBL" id="CAOQHR010000007">
    <property type="protein sequence ID" value="CAI6337685.1"/>
    <property type="molecule type" value="Genomic_DNA"/>
</dbReference>
<feature type="region of interest" description="Disordered" evidence="1">
    <location>
        <begin position="129"/>
        <end position="155"/>
    </location>
</feature>